<keyword evidence="3" id="KW-1185">Reference proteome</keyword>
<dbReference type="InterPro" id="IPR010333">
    <property type="entry name" value="VirJ"/>
</dbReference>
<reference evidence="2 3" key="1">
    <citation type="submission" date="2020-08" db="EMBL/GenBank/DDBJ databases">
        <title>Genome sequence of Pedobacter roseus KACC 11594T.</title>
        <authorList>
            <person name="Hyun D.-W."/>
            <person name="Bae J.-W."/>
        </authorList>
    </citation>
    <scope>NUCLEOTIDE SEQUENCE [LARGE SCALE GENOMIC DNA]</scope>
    <source>
        <strain evidence="2 3">KACC 11594</strain>
    </source>
</reference>
<dbReference type="AlphaFoldDB" id="A0A7G9QN38"/>
<accession>A0A7G9QN38</accession>
<evidence type="ECO:0000313" key="2">
    <source>
        <dbReference type="EMBL" id="QNN44763.1"/>
    </source>
</evidence>
<gene>
    <name evidence="2" type="ORF">H9L23_12090</name>
</gene>
<feature type="domain" description="Bacterial virulence" evidence="1">
    <location>
        <begin position="53"/>
        <end position="225"/>
    </location>
</feature>
<dbReference type="EMBL" id="CP060723">
    <property type="protein sequence ID" value="QNN44763.1"/>
    <property type="molecule type" value="Genomic_DNA"/>
</dbReference>
<sequence>MRKIGFLLLLVSTLSGCALFKRARVHENNAIEGKEFNLPVFLYPAKDTQAKKLLIFLSGDGGWIKFEDELSLKFAENGFYTIGINSRDYFWEQKTPEQTERDVVQLIRKYAFKYKTRQIYLCGYSFGADVIPFIYSRLPYRAKRHVKALQMLSPYATSAFKVRFGDLANLSGDNYPYKVDLEIKKINIPIFCFYGEEETDKPLKNINQKNVVIDSIPGSHRYQTAAYNKIVAVLK</sequence>
<dbReference type="KEGG" id="proe:H9L23_12090"/>
<dbReference type="SUPFAM" id="SSF53474">
    <property type="entry name" value="alpha/beta-Hydrolases"/>
    <property type="match status" value="1"/>
</dbReference>
<dbReference type="Proteomes" id="UP000515806">
    <property type="component" value="Chromosome"/>
</dbReference>
<proteinExistence type="predicted"/>
<dbReference type="InterPro" id="IPR029058">
    <property type="entry name" value="AB_hydrolase_fold"/>
</dbReference>
<protein>
    <recommendedName>
        <fullName evidence="1">Bacterial virulence domain-containing protein</fullName>
    </recommendedName>
</protein>
<dbReference type="PROSITE" id="PS51257">
    <property type="entry name" value="PROKAR_LIPOPROTEIN"/>
    <property type="match status" value="1"/>
</dbReference>
<evidence type="ECO:0000313" key="3">
    <source>
        <dbReference type="Proteomes" id="UP000515806"/>
    </source>
</evidence>
<evidence type="ECO:0000259" key="1">
    <source>
        <dbReference type="Pfam" id="PF06057"/>
    </source>
</evidence>
<dbReference type="RefSeq" id="WP_187595192.1">
    <property type="nucleotide sequence ID" value="NZ_CP060723.1"/>
</dbReference>
<organism evidence="2 3">
    <name type="scientific">Pedobacter roseus</name>
    <dbReference type="NCBI Taxonomy" id="336820"/>
    <lineage>
        <taxon>Bacteria</taxon>
        <taxon>Pseudomonadati</taxon>
        <taxon>Bacteroidota</taxon>
        <taxon>Sphingobacteriia</taxon>
        <taxon>Sphingobacteriales</taxon>
        <taxon>Sphingobacteriaceae</taxon>
        <taxon>Pedobacter</taxon>
    </lineage>
</organism>
<name>A0A7G9QN38_9SPHI</name>
<dbReference type="Pfam" id="PF06057">
    <property type="entry name" value="VirJ"/>
    <property type="match status" value="1"/>
</dbReference>
<dbReference type="Gene3D" id="3.40.50.1820">
    <property type="entry name" value="alpha/beta hydrolase"/>
    <property type="match status" value="1"/>
</dbReference>